<proteinExistence type="inferred from homology"/>
<organism evidence="10 11">
    <name type="scientific">Pseudoclavibacter caeni</name>
    <dbReference type="NCBI Taxonomy" id="908846"/>
    <lineage>
        <taxon>Bacteria</taxon>
        <taxon>Bacillati</taxon>
        <taxon>Actinomycetota</taxon>
        <taxon>Actinomycetes</taxon>
        <taxon>Micrococcales</taxon>
        <taxon>Microbacteriaceae</taxon>
        <taxon>Pseudoclavibacter</taxon>
    </lineage>
</organism>
<dbReference type="FunFam" id="3.40.390.10:FF:000009">
    <property type="entry name" value="Oligopeptidase A"/>
    <property type="match status" value="1"/>
</dbReference>
<feature type="region of interest" description="Disordered" evidence="8">
    <location>
        <begin position="344"/>
        <end position="397"/>
    </location>
</feature>
<evidence type="ECO:0000256" key="8">
    <source>
        <dbReference type="SAM" id="MobiDB-lite"/>
    </source>
</evidence>
<dbReference type="Gene3D" id="1.10.1370.10">
    <property type="entry name" value="Neurolysin, domain 3"/>
    <property type="match status" value="1"/>
</dbReference>
<dbReference type="Proteomes" id="UP000481339">
    <property type="component" value="Unassembled WGS sequence"/>
</dbReference>
<dbReference type="PANTHER" id="PTHR43660">
    <property type="entry name" value="DIPEPTIDYL CARBOXYPEPTIDASE"/>
    <property type="match status" value="1"/>
</dbReference>
<dbReference type="EMBL" id="WBKA01000001">
    <property type="protein sequence ID" value="KAB1633470.1"/>
    <property type="molecule type" value="Genomic_DNA"/>
</dbReference>
<comment type="similarity">
    <text evidence="1 7">Belongs to the peptidase M3 family.</text>
</comment>
<dbReference type="Pfam" id="PF01432">
    <property type="entry name" value="Peptidase_M3"/>
    <property type="match status" value="2"/>
</dbReference>
<protein>
    <submittedName>
        <fullName evidence="10">M3 family metallopeptidase</fullName>
    </submittedName>
</protein>
<feature type="domain" description="Peptidase M3A/M3B catalytic" evidence="9">
    <location>
        <begin position="400"/>
        <end position="767"/>
    </location>
</feature>
<dbReference type="GO" id="GO:0005829">
    <property type="term" value="C:cytosol"/>
    <property type="evidence" value="ECO:0007669"/>
    <property type="project" value="TreeGrafter"/>
</dbReference>
<dbReference type="InterPro" id="IPR024077">
    <property type="entry name" value="Neurolysin/TOP_dom2"/>
</dbReference>
<accession>A0A7C8BP17</accession>
<dbReference type="InterPro" id="IPR001567">
    <property type="entry name" value="Pept_M3A_M3B_dom"/>
</dbReference>
<evidence type="ECO:0000256" key="1">
    <source>
        <dbReference type="ARBA" id="ARBA00006040"/>
    </source>
</evidence>
<dbReference type="SUPFAM" id="SSF55486">
    <property type="entry name" value="Metalloproteases ('zincins'), catalytic domain"/>
    <property type="match status" value="1"/>
</dbReference>
<keyword evidence="5 7" id="KW-0862">Zinc</keyword>
<dbReference type="InterPro" id="IPR045090">
    <property type="entry name" value="Pept_M3A_M3B"/>
</dbReference>
<name>A0A7C8BP17_9MICO</name>
<gene>
    <name evidence="10" type="ORF">F8O02_00560</name>
</gene>
<keyword evidence="6 7" id="KW-0482">Metalloprotease</keyword>
<evidence type="ECO:0000256" key="6">
    <source>
        <dbReference type="ARBA" id="ARBA00023049"/>
    </source>
</evidence>
<dbReference type="InterPro" id="IPR034005">
    <property type="entry name" value="M3A_DCP"/>
</dbReference>
<keyword evidence="3 7" id="KW-0479">Metal-binding</keyword>
<comment type="cofactor">
    <cofactor evidence="7">
        <name>Zn(2+)</name>
        <dbReference type="ChEBI" id="CHEBI:29105"/>
    </cofactor>
    <text evidence="7">Binds 1 zinc ion.</text>
</comment>
<evidence type="ECO:0000259" key="9">
    <source>
        <dbReference type="Pfam" id="PF01432"/>
    </source>
</evidence>
<dbReference type="AlphaFoldDB" id="A0A7C8BP17"/>
<evidence type="ECO:0000256" key="2">
    <source>
        <dbReference type="ARBA" id="ARBA00022670"/>
    </source>
</evidence>
<keyword evidence="2 7" id="KW-0645">Protease</keyword>
<evidence type="ECO:0000313" key="10">
    <source>
        <dbReference type="EMBL" id="KAB1633470.1"/>
    </source>
</evidence>
<dbReference type="RefSeq" id="WP_158035249.1">
    <property type="nucleotide sequence ID" value="NZ_BAAAZV010000007.1"/>
</dbReference>
<dbReference type="OrthoDB" id="9773538at2"/>
<evidence type="ECO:0000313" key="11">
    <source>
        <dbReference type="Proteomes" id="UP000481339"/>
    </source>
</evidence>
<feature type="region of interest" description="Disordered" evidence="8">
    <location>
        <begin position="135"/>
        <end position="161"/>
    </location>
</feature>
<feature type="domain" description="Peptidase M3A/M3B catalytic" evidence="9">
    <location>
        <begin position="255"/>
        <end position="346"/>
    </location>
</feature>
<dbReference type="PANTHER" id="PTHR43660:SF1">
    <property type="entry name" value="DIPEPTIDYL CARBOXYPEPTIDASE"/>
    <property type="match status" value="1"/>
</dbReference>
<reference evidence="10 11" key="1">
    <citation type="submission" date="2019-09" db="EMBL/GenBank/DDBJ databases">
        <title>Phylogeny of genus Pseudoclavibacter and closely related genus.</title>
        <authorList>
            <person name="Li Y."/>
        </authorList>
    </citation>
    <scope>NUCLEOTIDE SEQUENCE [LARGE SCALE GENOMIC DNA]</scope>
    <source>
        <strain evidence="10 11">JCM 16921</strain>
    </source>
</reference>
<evidence type="ECO:0000256" key="5">
    <source>
        <dbReference type="ARBA" id="ARBA00022833"/>
    </source>
</evidence>
<dbReference type="Gene3D" id="1.10.1370.40">
    <property type="match status" value="3"/>
</dbReference>
<dbReference type="GO" id="GO:0006508">
    <property type="term" value="P:proteolysis"/>
    <property type="evidence" value="ECO:0007669"/>
    <property type="project" value="UniProtKB-KW"/>
</dbReference>
<evidence type="ECO:0000256" key="7">
    <source>
        <dbReference type="RuleBase" id="RU003435"/>
    </source>
</evidence>
<evidence type="ECO:0000256" key="4">
    <source>
        <dbReference type="ARBA" id="ARBA00022801"/>
    </source>
</evidence>
<evidence type="ECO:0000256" key="3">
    <source>
        <dbReference type="ARBA" id="ARBA00022723"/>
    </source>
</evidence>
<sequence>MNTPADPSAPRPLIDRLVDSGLPYGLPDFARVREEEIEPAIRAGIDRHDREIARIIADPAPATFENTIVALERSGRALGRATALLYTLVSAASTPGLLALEERLAPVLAAHDDAVLLDERLFARVDAVHRSLAGDSTNASTRAAPDTSTAPATPAGLDPESRRLVEHTHRDFIRAGAALDAAGRARLREIDAELATLSSRFGTRLLDDTNALAVRFAHPEELAGLTPAEIAGLGDPEHGCTVRLPLPNGHPWLARLRVRRTRERILRASLARGAHGGEHDTRAIALRMARLRAERAELLGWPDHATLVLADEDAGSPEAVEALLARVTPAAVRRARAEADELQRLADVGGLGDEEPADEVTTDDAPDEDEKPRAETTPEDGGSGGTTASAPAPADAPSPAIAAWDWAWLAARRHDACVDVDPEALREHFEFDRVLRDGVFRTARLLYGVRVVPRPDLAGWHPDVRVFETSRTDASGHTRPLGLVLIDPFVRPEKQGGAWMDTLVEQSRLFDEHAVVTMVLDIQPPAPGEPALLTLDDVRTVFHEFGHALHALLSDVTYPRFAGTNVPRDFVEMPSQFNETWALHPQVLPHYARSVRTGTPLPEAVADRLRAAERLDQGFRAVEYLEACAIDLAWHRLSRADTDALVEEAGRTSAAQVVDAVEQRALAPLGLAGDAGAADLAALIPPRYRTATFQHAFAGGYAAGYASYLWSEVIDADIEAWFAAHGGLDRAAGERFARMLSRGGAEEPRRLVVDLLGRQPDPHALLVRRGFASDPEDATGA</sequence>
<keyword evidence="4 7" id="KW-0378">Hydrolase</keyword>
<feature type="compositionally biased region" description="Low complexity" evidence="8">
    <location>
        <begin position="386"/>
        <end position="397"/>
    </location>
</feature>
<dbReference type="GO" id="GO:0046872">
    <property type="term" value="F:metal ion binding"/>
    <property type="evidence" value="ECO:0007669"/>
    <property type="project" value="UniProtKB-UniRule"/>
</dbReference>
<comment type="caution">
    <text evidence="10">The sequence shown here is derived from an EMBL/GenBank/DDBJ whole genome shotgun (WGS) entry which is preliminary data.</text>
</comment>
<feature type="compositionally biased region" description="Low complexity" evidence="8">
    <location>
        <begin position="139"/>
        <end position="155"/>
    </location>
</feature>
<keyword evidence="11" id="KW-1185">Reference proteome</keyword>
<dbReference type="GO" id="GO:0004222">
    <property type="term" value="F:metalloendopeptidase activity"/>
    <property type="evidence" value="ECO:0007669"/>
    <property type="project" value="InterPro"/>
</dbReference>
<dbReference type="CDD" id="cd06456">
    <property type="entry name" value="M3A_DCP"/>
    <property type="match status" value="1"/>
</dbReference>
<feature type="compositionally biased region" description="Acidic residues" evidence="8">
    <location>
        <begin position="352"/>
        <end position="369"/>
    </location>
</feature>
<dbReference type="GO" id="GO:0004180">
    <property type="term" value="F:carboxypeptidase activity"/>
    <property type="evidence" value="ECO:0007669"/>
    <property type="project" value="TreeGrafter"/>
</dbReference>